<dbReference type="Pfam" id="PF10009">
    <property type="entry name" value="DUF2252"/>
    <property type="match status" value="1"/>
</dbReference>
<dbReference type="InterPro" id="IPR018721">
    <property type="entry name" value="DUF2252"/>
</dbReference>
<dbReference type="AlphaFoldDB" id="A0A9Q6S813"/>
<dbReference type="Proteomes" id="UP000509548">
    <property type="component" value="Chromosome 2"/>
</dbReference>
<sequence>MLLSRHGAVPVRVPDANRFAAHKLLASQLRTNDSTKSIEDLQQAAVVIGFLGEHHPGSIEEACEAFPTSARNRVKRAVAPLVDIKEAVGSEAPRQDDASMPRDNAKRVLEGARHLSPMLGNRMVAARLDGSAVVIRELMLEDLKLDAEGLTERVSECARDSSVSPE</sequence>
<dbReference type="InterPro" id="IPR058575">
    <property type="entry name" value="NTP_transf_8_dom"/>
</dbReference>
<reference evidence="2 3" key="1">
    <citation type="journal article" date="2014" name="Genome Announc.">
        <title>Draft Genome Sequence of the Haloacid-Degrading Burkholderia caribensis Strain MBA4.</title>
        <authorList>
            <person name="Pan Y."/>
            <person name="Kong K.F."/>
            <person name="Tsang J.S."/>
        </authorList>
    </citation>
    <scope>NUCLEOTIDE SEQUENCE [LARGE SCALE GENOMIC DNA]</scope>
    <source>
        <strain evidence="2 3">852011</strain>
    </source>
</reference>
<accession>A0A9Q6S813</accession>
<evidence type="ECO:0000313" key="3">
    <source>
        <dbReference type="Proteomes" id="UP000509548"/>
    </source>
</evidence>
<dbReference type="Pfam" id="PF12281">
    <property type="entry name" value="NTP_transf_8"/>
    <property type="match status" value="1"/>
</dbReference>
<name>A0A9Q6S813_9BURK</name>
<feature type="domain" description="Nucleotidyltransferase-like" evidence="1">
    <location>
        <begin position="1"/>
        <end position="64"/>
    </location>
</feature>
<proteinExistence type="predicted"/>
<dbReference type="EMBL" id="CP015959">
    <property type="protein sequence ID" value="QLB66216.1"/>
    <property type="molecule type" value="Genomic_DNA"/>
</dbReference>
<protein>
    <recommendedName>
        <fullName evidence="1">Nucleotidyltransferase-like domain-containing protein</fullName>
    </recommendedName>
</protein>
<organism evidence="2 3">
    <name type="scientific">Paraburkholderia caribensis</name>
    <dbReference type="NCBI Taxonomy" id="75105"/>
    <lineage>
        <taxon>Bacteria</taxon>
        <taxon>Pseudomonadati</taxon>
        <taxon>Pseudomonadota</taxon>
        <taxon>Betaproteobacteria</taxon>
        <taxon>Burkholderiales</taxon>
        <taxon>Burkholderiaceae</taxon>
        <taxon>Paraburkholderia</taxon>
    </lineage>
</organism>
<gene>
    <name evidence="2" type="ORF">A9O66_28625</name>
</gene>
<evidence type="ECO:0000259" key="1">
    <source>
        <dbReference type="Pfam" id="PF12281"/>
    </source>
</evidence>
<evidence type="ECO:0000313" key="2">
    <source>
        <dbReference type="EMBL" id="QLB66216.1"/>
    </source>
</evidence>